<proteinExistence type="predicted"/>
<reference evidence="2 3" key="1">
    <citation type="journal article" date="2022" name="Nat. Plants">
        <title>Genomes of leafy and leafless Platanthera orchids illuminate the evolution of mycoheterotrophy.</title>
        <authorList>
            <person name="Li M.H."/>
            <person name="Liu K.W."/>
            <person name="Li Z."/>
            <person name="Lu H.C."/>
            <person name="Ye Q.L."/>
            <person name="Zhang D."/>
            <person name="Wang J.Y."/>
            <person name="Li Y.F."/>
            <person name="Zhong Z.M."/>
            <person name="Liu X."/>
            <person name="Yu X."/>
            <person name="Liu D.K."/>
            <person name="Tu X.D."/>
            <person name="Liu B."/>
            <person name="Hao Y."/>
            <person name="Liao X.Y."/>
            <person name="Jiang Y.T."/>
            <person name="Sun W.H."/>
            <person name="Chen J."/>
            <person name="Chen Y.Q."/>
            <person name="Ai Y."/>
            <person name="Zhai J.W."/>
            <person name="Wu S.S."/>
            <person name="Zhou Z."/>
            <person name="Hsiao Y.Y."/>
            <person name="Wu W.L."/>
            <person name="Chen Y.Y."/>
            <person name="Lin Y.F."/>
            <person name="Hsu J.L."/>
            <person name="Li C.Y."/>
            <person name="Wang Z.W."/>
            <person name="Zhao X."/>
            <person name="Zhong W.Y."/>
            <person name="Ma X.K."/>
            <person name="Ma L."/>
            <person name="Huang J."/>
            <person name="Chen G.Z."/>
            <person name="Huang M.Z."/>
            <person name="Huang L."/>
            <person name="Peng D.H."/>
            <person name="Luo Y.B."/>
            <person name="Zou S.Q."/>
            <person name="Chen S.P."/>
            <person name="Lan S."/>
            <person name="Tsai W.C."/>
            <person name="Van de Peer Y."/>
            <person name="Liu Z.J."/>
        </authorList>
    </citation>
    <scope>NUCLEOTIDE SEQUENCE [LARGE SCALE GENOMIC DNA]</scope>
    <source>
        <strain evidence="2">Lor288</strain>
    </source>
</reference>
<evidence type="ECO:0000256" key="1">
    <source>
        <dbReference type="SAM" id="MobiDB-lite"/>
    </source>
</evidence>
<sequence>MCLALLGCQGSTTSTPLTCSSSSGSSSQDLRSIAFYILLETCMGSRSIPTPQTTSLGTTAQHQKSRPPPQTARPPLSSEYQLGETATNRAVSFPL</sequence>
<protein>
    <submittedName>
        <fullName evidence="2">Uncharacterized protein</fullName>
    </submittedName>
</protein>
<evidence type="ECO:0000313" key="2">
    <source>
        <dbReference type="EMBL" id="KAK8953699.1"/>
    </source>
</evidence>
<accession>A0ABR2LY97</accession>
<feature type="compositionally biased region" description="Polar residues" evidence="1">
    <location>
        <begin position="78"/>
        <end position="95"/>
    </location>
</feature>
<dbReference type="EMBL" id="JBBWWR010000014">
    <property type="protein sequence ID" value="KAK8953699.1"/>
    <property type="molecule type" value="Genomic_DNA"/>
</dbReference>
<gene>
    <name evidence="2" type="ORF">KSP40_PGU004277</name>
</gene>
<keyword evidence="3" id="KW-1185">Reference proteome</keyword>
<comment type="caution">
    <text evidence="2">The sequence shown here is derived from an EMBL/GenBank/DDBJ whole genome shotgun (WGS) entry which is preliminary data.</text>
</comment>
<feature type="region of interest" description="Disordered" evidence="1">
    <location>
        <begin position="48"/>
        <end position="95"/>
    </location>
</feature>
<name>A0ABR2LY97_9ASPA</name>
<feature type="compositionally biased region" description="Polar residues" evidence="1">
    <location>
        <begin position="48"/>
        <end position="62"/>
    </location>
</feature>
<dbReference type="Proteomes" id="UP001412067">
    <property type="component" value="Unassembled WGS sequence"/>
</dbReference>
<evidence type="ECO:0000313" key="3">
    <source>
        <dbReference type="Proteomes" id="UP001412067"/>
    </source>
</evidence>
<organism evidence="2 3">
    <name type="scientific">Platanthera guangdongensis</name>
    <dbReference type="NCBI Taxonomy" id="2320717"/>
    <lineage>
        <taxon>Eukaryota</taxon>
        <taxon>Viridiplantae</taxon>
        <taxon>Streptophyta</taxon>
        <taxon>Embryophyta</taxon>
        <taxon>Tracheophyta</taxon>
        <taxon>Spermatophyta</taxon>
        <taxon>Magnoliopsida</taxon>
        <taxon>Liliopsida</taxon>
        <taxon>Asparagales</taxon>
        <taxon>Orchidaceae</taxon>
        <taxon>Orchidoideae</taxon>
        <taxon>Orchideae</taxon>
        <taxon>Orchidinae</taxon>
        <taxon>Platanthera</taxon>
    </lineage>
</organism>